<keyword evidence="6" id="KW-0560">Oxidoreductase</keyword>
<dbReference type="GO" id="GO:0046872">
    <property type="term" value="F:metal ion binding"/>
    <property type="evidence" value="ECO:0007669"/>
    <property type="project" value="UniProtKB-KW"/>
</dbReference>
<evidence type="ECO:0000313" key="12">
    <source>
        <dbReference type="EMBL" id="BEQ16488.1"/>
    </source>
</evidence>
<dbReference type="KEGG" id="dmp:FAK_35540"/>
<dbReference type="SUPFAM" id="SSF103501">
    <property type="entry name" value="Respiratory nitrate reductase 1 gamma chain"/>
    <property type="match status" value="2"/>
</dbReference>
<dbReference type="Proteomes" id="UP001366166">
    <property type="component" value="Chromosome"/>
</dbReference>
<evidence type="ECO:0000256" key="3">
    <source>
        <dbReference type="ARBA" id="ARBA00022692"/>
    </source>
</evidence>
<dbReference type="GO" id="GO:0016491">
    <property type="term" value="F:oxidoreductase activity"/>
    <property type="evidence" value="ECO:0007669"/>
    <property type="project" value="UniProtKB-KW"/>
</dbReference>
<dbReference type="PROSITE" id="PS00198">
    <property type="entry name" value="4FE4S_FER_1"/>
    <property type="match status" value="2"/>
</dbReference>
<keyword evidence="8" id="KW-0411">Iron-sulfur</keyword>
<dbReference type="PANTHER" id="PTHR43255:SF2">
    <property type="entry name" value="HETERODISULFIDE REDUCTASE RELATED PROTEIN"/>
    <property type="match status" value="1"/>
</dbReference>
<dbReference type="EMBL" id="AP028679">
    <property type="protein sequence ID" value="BEQ16488.1"/>
    <property type="molecule type" value="Genomic_DNA"/>
</dbReference>
<evidence type="ECO:0000256" key="2">
    <source>
        <dbReference type="ARBA" id="ARBA00022475"/>
    </source>
</evidence>
<feature type="transmembrane region" description="Helical" evidence="10">
    <location>
        <begin position="271"/>
        <end position="289"/>
    </location>
</feature>
<organism evidence="12 13">
    <name type="scientific">Desulfoferula mesophila</name>
    <dbReference type="NCBI Taxonomy" id="3058419"/>
    <lineage>
        <taxon>Bacteria</taxon>
        <taxon>Pseudomonadati</taxon>
        <taxon>Thermodesulfobacteriota</taxon>
        <taxon>Desulfarculia</taxon>
        <taxon>Desulfarculales</taxon>
        <taxon>Desulfarculaceae</taxon>
        <taxon>Desulfoferula</taxon>
    </lineage>
</organism>
<accession>A0AAU9EH29</accession>
<evidence type="ECO:0000313" key="13">
    <source>
        <dbReference type="Proteomes" id="UP001366166"/>
    </source>
</evidence>
<feature type="domain" description="4Fe-4S ferredoxin-type" evidence="11">
    <location>
        <begin position="455"/>
        <end position="484"/>
    </location>
</feature>
<keyword evidence="13" id="KW-1185">Reference proteome</keyword>
<dbReference type="InterPro" id="IPR036197">
    <property type="entry name" value="NarG-like_sf"/>
</dbReference>
<comment type="subcellular location">
    <subcellularLocation>
        <location evidence="1">Cell membrane</location>
        <topology evidence="1">Multi-pass membrane protein</topology>
    </subcellularLocation>
</comment>
<dbReference type="Pfam" id="PF13183">
    <property type="entry name" value="Fer4_8"/>
    <property type="match status" value="2"/>
</dbReference>
<feature type="transmembrane region" description="Helical" evidence="10">
    <location>
        <begin position="158"/>
        <end position="177"/>
    </location>
</feature>
<evidence type="ECO:0000259" key="11">
    <source>
        <dbReference type="PROSITE" id="PS51379"/>
    </source>
</evidence>
<feature type="transmembrane region" description="Helical" evidence="10">
    <location>
        <begin position="120"/>
        <end position="138"/>
    </location>
</feature>
<evidence type="ECO:0000256" key="1">
    <source>
        <dbReference type="ARBA" id="ARBA00004651"/>
    </source>
</evidence>
<keyword evidence="3 10" id="KW-0812">Transmembrane</keyword>
<evidence type="ECO:0000256" key="10">
    <source>
        <dbReference type="SAM" id="Phobius"/>
    </source>
</evidence>
<proteinExistence type="predicted"/>
<keyword evidence="4" id="KW-0479">Metal-binding</keyword>
<dbReference type="InterPro" id="IPR017900">
    <property type="entry name" value="4Fe4S_Fe_S_CS"/>
</dbReference>
<dbReference type="RefSeq" id="WP_338602372.1">
    <property type="nucleotide sequence ID" value="NZ_AP028679.1"/>
</dbReference>
<name>A0AAU9EH29_9BACT</name>
<evidence type="ECO:0000256" key="9">
    <source>
        <dbReference type="ARBA" id="ARBA00023136"/>
    </source>
</evidence>
<reference evidence="13" key="1">
    <citation type="journal article" date="2023" name="Arch. Microbiol.">
        <title>Desulfoferula mesophilus gen. nov. sp. nov., a mesophilic sulfate-reducing bacterium isolated from a brackish lake sediment.</title>
        <authorList>
            <person name="Watanabe T."/>
            <person name="Yabe T."/>
            <person name="Tsuji J.M."/>
            <person name="Fukui M."/>
        </authorList>
    </citation>
    <scope>NUCLEOTIDE SEQUENCE [LARGE SCALE GENOMIC DNA]</scope>
    <source>
        <strain evidence="13">12FAK</strain>
    </source>
</reference>
<dbReference type="InterPro" id="IPR051460">
    <property type="entry name" value="HdrC_iron-sulfur_subunit"/>
</dbReference>
<dbReference type="GO" id="GO:0051536">
    <property type="term" value="F:iron-sulfur cluster binding"/>
    <property type="evidence" value="ECO:0007669"/>
    <property type="project" value="UniProtKB-KW"/>
</dbReference>
<keyword evidence="5 10" id="KW-1133">Transmembrane helix</keyword>
<dbReference type="PROSITE" id="PS51379">
    <property type="entry name" value="4FE4S_FER_2"/>
    <property type="match status" value="2"/>
</dbReference>
<dbReference type="InterPro" id="IPR017896">
    <property type="entry name" value="4Fe4S_Fe-S-bd"/>
</dbReference>
<dbReference type="InterPro" id="IPR009051">
    <property type="entry name" value="Helical_ferredxn"/>
</dbReference>
<protein>
    <recommendedName>
        <fullName evidence="11">4Fe-4S ferredoxin-type domain-containing protein</fullName>
    </recommendedName>
</protein>
<sequence>MFFDLALNISLAALVLGLAYRLWRWLTTSIGPDSRNYTPIERLSASLKGLGRALASRRALPMLAALLLDGLLQRRSLGHSRWAWAAHMLIFWGMLGLIFLHALGPLIVPSFTATLNPWLFLRNLFGAMLLAGALMAMWRRLRTPGLRRTTHWADRAVLGLLALLVLSGFALEGAKIISVHSFDSMIEEYGTLSEDGERAALGQVWREQYGVVFPQGQVPPGLELMEQGLELHNDSCVDCHDRPQWAFVSWPLSRLLAPLAAWLEAVRAALWLYYLHFLAAFAGLALLPFSKLLHIFTGPLLLTIRAAGSREAMDPAARALVRALELDVCTHCGACSVHCSVAEALRHVPNLSVLPSEKLLALGRLARGTAGHDEALDVMRQGAYLCTSCLRCTRLCPVGINLQDLWFAMKDDLAEMGYGPPVREVAKRADETAGDSRNLVPIHLGHSEFPRELGLTVQAETFRGCYRCATCSNSCPVVFSYDDPVKELDMLPHQIMHSLGLGLSEEAMGARMTWYCLTCYRCQEACPQGVKVADVLYELRNLAAARQGQGESC</sequence>
<evidence type="ECO:0000256" key="6">
    <source>
        <dbReference type="ARBA" id="ARBA00023002"/>
    </source>
</evidence>
<keyword evidence="7" id="KW-0408">Iron</keyword>
<gene>
    <name evidence="12" type="ORF">FAK_35540</name>
</gene>
<dbReference type="Gene3D" id="1.10.1060.10">
    <property type="entry name" value="Alpha-helical ferredoxin"/>
    <property type="match status" value="2"/>
</dbReference>
<evidence type="ECO:0000256" key="4">
    <source>
        <dbReference type="ARBA" id="ARBA00022723"/>
    </source>
</evidence>
<dbReference type="SUPFAM" id="SSF46548">
    <property type="entry name" value="alpha-helical ferredoxin"/>
    <property type="match status" value="2"/>
</dbReference>
<feature type="transmembrane region" description="Helical" evidence="10">
    <location>
        <begin position="84"/>
        <end position="108"/>
    </location>
</feature>
<keyword evidence="2" id="KW-1003">Cell membrane</keyword>
<evidence type="ECO:0000256" key="8">
    <source>
        <dbReference type="ARBA" id="ARBA00023014"/>
    </source>
</evidence>
<dbReference type="Pfam" id="PF02665">
    <property type="entry name" value="Nitrate_red_gam"/>
    <property type="match status" value="2"/>
</dbReference>
<dbReference type="InterPro" id="IPR023234">
    <property type="entry name" value="NarG-like_domain"/>
</dbReference>
<evidence type="ECO:0000256" key="7">
    <source>
        <dbReference type="ARBA" id="ARBA00023004"/>
    </source>
</evidence>
<dbReference type="PANTHER" id="PTHR43255">
    <property type="entry name" value="IRON-SULFUR-BINDING OXIDOREDUCTASE FADF-RELATED-RELATED"/>
    <property type="match status" value="1"/>
</dbReference>
<keyword evidence="9 10" id="KW-0472">Membrane</keyword>
<evidence type="ECO:0000256" key="5">
    <source>
        <dbReference type="ARBA" id="ARBA00022989"/>
    </source>
</evidence>
<dbReference type="GO" id="GO:0005886">
    <property type="term" value="C:plasma membrane"/>
    <property type="evidence" value="ECO:0007669"/>
    <property type="project" value="UniProtKB-SubCell"/>
</dbReference>
<dbReference type="AlphaFoldDB" id="A0AAU9EH29"/>
<dbReference type="Gene3D" id="1.20.950.20">
    <property type="entry name" value="Transmembrane di-heme cytochromes, Chain C"/>
    <property type="match status" value="2"/>
</dbReference>
<feature type="domain" description="4Fe-4S ferredoxin-type" evidence="11">
    <location>
        <begin position="320"/>
        <end position="350"/>
    </location>
</feature>